<keyword evidence="2" id="KW-0028">Amino-acid biosynthesis</keyword>
<dbReference type="AlphaFoldDB" id="A0A397UWB0"/>
<dbReference type="Proteomes" id="UP000266673">
    <property type="component" value="Unassembled WGS sequence"/>
</dbReference>
<dbReference type="InterPro" id="IPR051168">
    <property type="entry name" value="AASS"/>
</dbReference>
<keyword evidence="2" id="KW-0457">Lysine biosynthesis</keyword>
<sequence length="499" mass="57169">MNVKAKPFFFLSRSQNYSRYTTNLYQTRCLQSIALRREDKSHWERRVALTPDTISRLMKETGVKVYVQPCNKRIFNNNKFINAGAIVQEDISNADVILGIKEVPTKYLIPNKTYMFFSHTHKGQLYNMPMLQDILDKKIRLIDYELMTDAQKRRLVLFGTHAGYAGMIDGLHGLGRRLLGLGYNTPFMHIAMSHTYKSLDSAKSAVKDIGVTIADEGLPNDFSPMTFVFTGTGNVSNGVQDIFKCLPHEYVQVNDLKECAMASHKFSSYKVYGCQVHLHDYLIRTDTGKFDTKRDYYENPQYYKSLFHTKIAPYTSMLIHGSYWDSRFPRLITKEQLCEIQKNSNNRRLLCVADISCDIEGALEFLSHSTTIDDPYFYFDAVKNEEHKKDEGEGTQIMAVDILPTEIPLESSEHFSRSLYPFIKDLVNGTIDNNPVLSNATIAKDGRLVGAHTKLYELLPRNSRHNLSKIREMEITSSFVNKPVISNHESLIRNSNISI</sequence>
<reference evidence="5 6" key="1">
    <citation type="submission" date="2018-06" db="EMBL/GenBank/DDBJ databases">
        <title>Comparative genomics reveals the genomic features of Rhizophagus irregularis, R. cerebriforme, R. diaphanum and Gigaspora rosea, and their symbiotic lifestyle signature.</title>
        <authorList>
            <person name="Morin E."/>
            <person name="San Clemente H."/>
            <person name="Chen E.C.H."/>
            <person name="De La Providencia I."/>
            <person name="Hainaut M."/>
            <person name="Kuo A."/>
            <person name="Kohler A."/>
            <person name="Murat C."/>
            <person name="Tang N."/>
            <person name="Roy S."/>
            <person name="Loubradou J."/>
            <person name="Henrissat B."/>
            <person name="Grigoriev I.V."/>
            <person name="Corradi N."/>
            <person name="Roux C."/>
            <person name="Martin F.M."/>
        </authorList>
    </citation>
    <scope>NUCLEOTIDE SEQUENCE [LARGE SCALE GENOMIC DNA]</scope>
    <source>
        <strain evidence="5 6">DAOM 194757</strain>
    </source>
</reference>
<feature type="domain" description="Alanine dehydrogenase/pyridine nucleotide transhydrogenase NAD(H)-binding" evidence="3">
    <location>
        <begin position="212"/>
        <end position="399"/>
    </location>
</feature>
<keyword evidence="6" id="KW-1185">Reference proteome</keyword>
<dbReference type="Gene3D" id="3.40.50.720">
    <property type="entry name" value="NAD(P)-binding Rossmann-like Domain"/>
    <property type="match status" value="2"/>
</dbReference>
<dbReference type="SMART" id="SM01003">
    <property type="entry name" value="AlaDh_PNT_N"/>
    <property type="match status" value="1"/>
</dbReference>
<evidence type="ECO:0000313" key="5">
    <source>
        <dbReference type="EMBL" id="RIB14092.1"/>
    </source>
</evidence>
<dbReference type="EMBL" id="QKWP01000864">
    <property type="protein sequence ID" value="RIB14092.1"/>
    <property type="molecule type" value="Genomic_DNA"/>
</dbReference>
<proteinExistence type="predicted"/>
<feature type="domain" description="Alanine dehydrogenase/pyridine nucleotide transhydrogenase N-terminal" evidence="4">
    <location>
        <begin position="34"/>
        <end position="165"/>
    </location>
</feature>
<dbReference type="PANTHER" id="PTHR11133:SF22">
    <property type="entry name" value="ALPHA-AMINOADIPIC SEMIALDEHYDE SYNTHASE, MITOCHONDRIAL"/>
    <property type="match status" value="1"/>
</dbReference>
<dbReference type="GO" id="GO:0005737">
    <property type="term" value="C:cytoplasm"/>
    <property type="evidence" value="ECO:0007669"/>
    <property type="project" value="TreeGrafter"/>
</dbReference>
<protein>
    <submittedName>
        <fullName evidence="5">Monofunctional lysine-ketoglutarate reductase 2</fullName>
    </submittedName>
</protein>
<dbReference type="OrthoDB" id="10059875at2759"/>
<dbReference type="FunFam" id="3.40.50.720:FF:000087">
    <property type="entry name" value="alpha-aminoadipic semialdehyde synthase, mitochondrial"/>
    <property type="match status" value="1"/>
</dbReference>
<accession>A0A397UWB0</accession>
<name>A0A397UWB0_9GLOM</name>
<gene>
    <name evidence="5" type="ORF">C2G38_1681569</name>
</gene>
<evidence type="ECO:0000259" key="3">
    <source>
        <dbReference type="SMART" id="SM01002"/>
    </source>
</evidence>
<dbReference type="Pfam" id="PF05222">
    <property type="entry name" value="AlaDh_PNT_N"/>
    <property type="match status" value="1"/>
</dbReference>
<dbReference type="InterPro" id="IPR007886">
    <property type="entry name" value="AlaDH/PNT_N"/>
</dbReference>
<dbReference type="SMART" id="SM01002">
    <property type="entry name" value="AlaDh_PNT_C"/>
    <property type="match status" value="1"/>
</dbReference>
<evidence type="ECO:0000256" key="1">
    <source>
        <dbReference type="ARBA" id="ARBA00023002"/>
    </source>
</evidence>
<dbReference type="CDD" id="cd12189">
    <property type="entry name" value="LKR_SDH_like"/>
    <property type="match status" value="1"/>
</dbReference>
<dbReference type="GO" id="GO:0019878">
    <property type="term" value="P:lysine biosynthetic process via aminoadipic acid"/>
    <property type="evidence" value="ECO:0007669"/>
    <property type="project" value="TreeGrafter"/>
</dbReference>
<organism evidence="5 6">
    <name type="scientific">Gigaspora rosea</name>
    <dbReference type="NCBI Taxonomy" id="44941"/>
    <lineage>
        <taxon>Eukaryota</taxon>
        <taxon>Fungi</taxon>
        <taxon>Fungi incertae sedis</taxon>
        <taxon>Mucoromycota</taxon>
        <taxon>Glomeromycotina</taxon>
        <taxon>Glomeromycetes</taxon>
        <taxon>Diversisporales</taxon>
        <taxon>Gigasporaceae</taxon>
        <taxon>Gigaspora</taxon>
    </lineage>
</organism>
<keyword evidence="1" id="KW-0560">Oxidoreductase</keyword>
<evidence type="ECO:0000256" key="2">
    <source>
        <dbReference type="ARBA" id="ARBA00023154"/>
    </source>
</evidence>
<dbReference type="InterPro" id="IPR007698">
    <property type="entry name" value="AlaDH/PNT_NAD(H)-bd"/>
</dbReference>
<evidence type="ECO:0000313" key="6">
    <source>
        <dbReference type="Proteomes" id="UP000266673"/>
    </source>
</evidence>
<evidence type="ECO:0000259" key="4">
    <source>
        <dbReference type="SMART" id="SM01003"/>
    </source>
</evidence>
<comment type="caution">
    <text evidence="5">The sequence shown here is derived from an EMBL/GenBank/DDBJ whole genome shotgun (WGS) entry which is preliminary data.</text>
</comment>
<dbReference type="GO" id="GO:0004753">
    <property type="term" value="F:saccharopine dehydrogenase activity"/>
    <property type="evidence" value="ECO:0007669"/>
    <property type="project" value="TreeGrafter"/>
</dbReference>
<dbReference type="STRING" id="44941.A0A397UWB0"/>
<dbReference type="PANTHER" id="PTHR11133">
    <property type="entry name" value="SACCHAROPINE DEHYDROGENASE"/>
    <property type="match status" value="1"/>
</dbReference>
<dbReference type="SUPFAM" id="SSF52283">
    <property type="entry name" value="Formate/glycerate dehydrogenase catalytic domain-like"/>
    <property type="match status" value="1"/>
</dbReference>